<proteinExistence type="predicted"/>
<evidence type="ECO:0000313" key="2">
    <source>
        <dbReference type="EMBL" id="MCI02945.1"/>
    </source>
</evidence>
<protein>
    <submittedName>
        <fullName evidence="2">Uncharacterized protein</fullName>
    </submittedName>
</protein>
<comment type="caution">
    <text evidence="2">The sequence shown here is derived from an EMBL/GenBank/DDBJ whole genome shotgun (WGS) entry which is preliminary data.</text>
</comment>
<keyword evidence="3" id="KW-1185">Reference proteome</keyword>
<organism evidence="2 3">
    <name type="scientific">Trifolium medium</name>
    <dbReference type="NCBI Taxonomy" id="97028"/>
    <lineage>
        <taxon>Eukaryota</taxon>
        <taxon>Viridiplantae</taxon>
        <taxon>Streptophyta</taxon>
        <taxon>Embryophyta</taxon>
        <taxon>Tracheophyta</taxon>
        <taxon>Spermatophyta</taxon>
        <taxon>Magnoliopsida</taxon>
        <taxon>eudicotyledons</taxon>
        <taxon>Gunneridae</taxon>
        <taxon>Pentapetalae</taxon>
        <taxon>rosids</taxon>
        <taxon>fabids</taxon>
        <taxon>Fabales</taxon>
        <taxon>Fabaceae</taxon>
        <taxon>Papilionoideae</taxon>
        <taxon>50 kb inversion clade</taxon>
        <taxon>NPAAA clade</taxon>
        <taxon>Hologalegina</taxon>
        <taxon>IRL clade</taxon>
        <taxon>Trifolieae</taxon>
        <taxon>Trifolium</taxon>
    </lineage>
</organism>
<reference evidence="2 3" key="1">
    <citation type="journal article" date="2018" name="Front. Plant Sci.">
        <title>Red Clover (Trifolium pratense) and Zigzag Clover (T. medium) - A Picture of Genomic Similarities and Differences.</title>
        <authorList>
            <person name="Dluhosova J."/>
            <person name="Istvanek J."/>
            <person name="Nedelnik J."/>
            <person name="Repkova J."/>
        </authorList>
    </citation>
    <scope>NUCLEOTIDE SEQUENCE [LARGE SCALE GENOMIC DNA]</scope>
    <source>
        <strain evidence="3">cv. 10/8</strain>
        <tissue evidence="2">Leaf</tissue>
    </source>
</reference>
<feature type="coiled-coil region" evidence="1">
    <location>
        <begin position="24"/>
        <end position="65"/>
    </location>
</feature>
<feature type="non-terminal residue" evidence="2">
    <location>
        <position position="1"/>
    </location>
</feature>
<dbReference type="AlphaFoldDB" id="A0A392NWU1"/>
<dbReference type="EMBL" id="LXQA010050704">
    <property type="protein sequence ID" value="MCI02945.1"/>
    <property type="molecule type" value="Genomic_DNA"/>
</dbReference>
<evidence type="ECO:0000256" key="1">
    <source>
        <dbReference type="SAM" id="Coils"/>
    </source>
</evidence>
<gene>
    <name evidence="2" type="ORF">A2U01_0023979</name>
</gene>
<sequence length="75" mass="8642">QIISQEAPLTQHYNEIGSVLQTERNELQETLSSLTSNEEAQKAELNRLMNELEQLKIIKEANDAEMARRRDFLGI</sequence>
<dbReference type="Proteomes" id="UP000265520">
    <property type="component" value="Unassembled WGS sequence"/>
</dbReference>
<keyword evidence="1" id="KW-0175">Coiled coil</keyword>
<name>A0A392NWU1_9FABA</name>
<accession>A0A392NWU1</accession>
<evidence type="ECO:0000313" key="3">
    <source>
        <dbReference type="Proteomes" id="UP000265520"/>
    </source>
</evidence>